<dbReference type="InterPro" id="IPR013546">
    <property type="entry name" value="PII_UdlTrfase/GS_AdlTrfase"/>
</dbReference>
<evidence type="ECO:0000259" key="7">
    <source>
        <dbReference type="PROSITE" id="PS51671"/>
    </source>
</evidence>
<dbReference type="CDD" id="cd04873">
    <property type="entry name" value="ACT_UUR-ACR-like"/>
    <property type="match status" value="1"/>
</dbReference>
<dbReference type="InterPro" id="IPR010043">
    <property type="entry name" value="UTase/UR"/>
</dbReference>
<feature type="domain" description="ACT" evidence="7">
    <location>
        <begin position="780"/>
        <end position="852"/>
    </location>
</feature>
<dbReference type="GO" id="GO:0016787">
    <property type="term" value="F:hydrolase activity"/>
    <property type="evidence" value="ECO:0007669"/>
    <property type="project" value="UniProtKB-KW"/>
</dbReference>
<keyword evidence="4" id="KW-0378">Hydrolase</keyword>
<keyword evidence="5" id="KW-0460">Magnesium</keyword>
<evidence type="ECO:0000256" key="6">
    <source>
        <dbReference type="ARBA" id="ARBA00023268"/>
    </source>
</evidence>
<dbReference type="PROSITE" id="PS51671">
    <property type="entry name" value="ACT"/>
    <property type="match status" value="2"/>
</dbReference>
<dbReference type="Gene3D" id="3.30.460.10">
    <property type="entry name" value="Beta Polymerase, domain 2"/>
    <property type="match status" value="1"/>
</dbReference>
<dbReference type="SUPFAM" id="SSF109604">
    <property type="entry name" value="HD-domain/PDEase-like"/>
    <property type="match status" value="1"/>
</dbReference>
<evidence type="ECO:0000256" key="4">
    <source>
        <dbReference type="ARBA" id="ARBA00022801"/>
    </source>
</evidence>
<dbReference type="EC" id="2.7.7.59" evidence="9"/>
<feature type="domain" description="ACT" evidence="7">
    <location>
        <begin position="667"/>
        <end position="744"/>
    </location>
</feature>
<dbReference type="InterPro" id="IPR006674">
    <property type="entry name" value="HD_domain"/>
</dbReference>
<dbReference type="PIRSF" id="PIRSF006288">
    <property type="entry name" value="PII_uridyltransf"/>
    <property type="match status" value="1"/>
</dbReference>
<reference evidence="9" key="1">
    <citation type="submission" date="2018-06" db="EMBL/GenBank/DDBJ databases">
        <authorList>
            <person name="Zhirakovskaya E."/>
        </authorList>
    </citation>
    <scope>NUCLEOTIDE SEQUENCE</scope>
</reference>
<dbReference type="AlphaFoldDB" id="A0A3B1CQK2"/>
<dbReference type="InterPro" id="IPR045865">
    <property type="entry name" value="ACT-like_dom_sf"/>
</dbReference>
<dbReference type="PANTHER" id="PTHR47320:SF1">
    <property type="entry name" value="BIFUNCTIONAL URIDYLYLTRANSFERASE_URIDYLYL-REMOVING ENZYME"/>
    <property type="match status" value="1"/>
</dbReference>
<dbReference type="SUPFAM" id="SSF81301">
    <property type="entry name" value="Nucleotidyltransferase"/>
    <property type="match status" value="1"/>
</dbReference>
<dbReference type="InterPro" id="IPR002912">
    <property type="entry name" value="ACT_dom"/>
</dbReference>
<dbReference type="GO" id="GO:0008773">
    <property type="term" value="F:[protein-PII] uridylyltransferase activity"/>
    <property type="evidence" value="ECO:0007669"/>
    <property type="project" value="UniProtKB-EC"/>
</dbReference>
<dbReference type="SUPFAM" id="SSF55021">
    <property type="entry name" value="ACT-like"/>
    <property type="match status" value="2"/>
</dbReference>
<evidence type="ECO:0000256" key="3">
    <source>
        <dbReference type="ARBA" id="ARBA00022737"/>
    </source>
</evidence>
<evidence type="ECO:0000256" key="5">
    <source>
        <dbReference type="ARBA" id="ARBA00022842"/>
    </source>
</evidence>
<dbReference type="Gene3D" id="1.20.120.330">
    <property type="entry name" value="Nucleotidyltransferases domain 2"/>
    <property type="match status" value="1"/>
</dbReference>
<gene>
    <name evidence="9" type="ORF">MNBD_IGNAVI01-2692</name>
</gene>
<keyword evidence="3" id="KW-0677">Repeat</keyword>
<evidence type="ECO:0000256" key="2">
    <source>
        <dbReference type="ARBA" id="ARBA00022695"/>
    </source>
</evidence>
<dbReference type="SUPFAM" id="SSF81593">
    <property type="entry name" value="Nucleotidyltransferase substrate binding subunit/domain"/>
    <property type="match status" value="1"/>
</dbReference>
<dbReference type="InterPro" id="IPR003607">
    <property type="entry name" value="HD/PDEase_dom"/>
</dbReference>
<evidence type="ECO:0000259" key="8">
    <source>
        <dbReference type="PROSITE" id="PS51831"/>
    </source>
</evidence>
<name>A0A3B1CQK2_9ZZZZ</name>
<dbReference type="InterPro" id="IPR043519">
    <property type="entry name" value="NT_sf"/>
</dbReference>
<accession>A0A3B1CQK2</accession>
<keyword evidence="6" id="KW-0511">Multifunctional enzyme</keyword>
<evidence type="ECO:0000313" key="9">
    <source>
        <dbReference type="EMBL" id="VAX26953.1"/>
    </source>
</evidence>
<dbReference type="PROSITE" id="PS51831">
    <property type="entry name" value="HD"/>
    <property type="match status" value="1"/>
</dbReference>
<organism evidence="9">
    <name type="scientific">hydrothermal vent metagenome</name>
    <dbReference type="NCBI Taxonomy" id="652676"/>
    <lineage>
        <taxon>unclassified sequences</taxon>
        <taxon>metagenomes</taxon>
        <taxon>ecological metagenomes</taxon>
    </lineage>
</organism>
<dbReference type="CDD" id="cd05401">
    <property type="entry name" value="NT_GlnE_GlnD_like"/>
    <property type="match status" value="1"/>
</dbReference>
<protein>
    <submittedName>
        <fullName evidence="9">[Protein-PII] uridylyltransferase / [Protein-PII]-UMP uridylyl-removing enzyme</fullName>
        <ecNumber evidence="9">2.7.7.59</ecNumber>
    </submittedName>
</protein>
<dbReference type="HAMAP" id="MF_00277">
    <property type="entry name" value="PII_uridylyl_transf"/>
    <property type="match status" value="1"/>
</dbReference>
<keyword evidence="1 9" id="KW-0808">Transferase</keyword>
<dbReference type="Gene3D" id="1.10.3090.10">
    <property type="entry name" value="cca-adding enzyme, domain 2"/>
    <property type="match status" value="1"/>
</dbReference>
<proteinExistence type="inferred from homology"/>
<dbReference type="Pfam" id="PF08335">
    <property type="entry name" value="GlnD_UR_UTase"/>
    <property type="match status" value="1"/>
</dbReference>
<evidence type="ECO:0000256" key="1">
    <source>
        <dbReference type="ARBA" id="ARBA00022679"/>
    </source>
</evidence>
<dbReference type="Pfam" id="PF01966">
    <property type="entry name" value="HD"/>
    <property type="match status" value="1"/>
</dbReference>
<dbReference type="PANTHER" id="PTHR47320">
    <property type="entry name" value="BIFUNCTIONAL URIDYLYLTRANSFERASE/URIDYLYL-REMOVING ENZYME"/>
    <property type="match status" value="1"/>
</dbReference>
<dbReference type="EMBL" id="UOGD01000361">
    <property type="protein sequence ID" value="VAX26953.1"/>
    <property type="molecule type" value="Genomic_DNA"/>
</dbReference>
<dbReference type="CDD" id="cd04900">
    <property type="entry name" value="ACT_UUR-like_1"/>
    <property type="match status" value="1"/>
</dbReference>
<keyword evidence="2 9" id="KW-0548">Nucleotidyltransferase</keyword>
<dbReference type="SMART" id="SM00471">
    <property type="entry name" value="HDc"/>
    <property type="match status" value="1"/>
</dbReference>
<sequence>MENSSDIKNQFYQEKENLFNNPYLQKDSFKFCIRYSLLVEEFIYRALAGRKLDCVLAASGSFSRRELSPYSDIDLMIIFREIDGNEEQIRELVALLWDAGIEISHTVRQFSDITRFLEEDLTSFTQFFETRYVIGNKSLYKEWTDKIFSVLSEEDKKRLIFQYFHDIKDRHQKFGESPKVLEPNIKSSAGGLRDFHTVEWIYLIKNNTILSTQKEITQTEIFLDILKKEKVIDNRGVNRLLSSYSELLRARNLLHLQNRRKQDRFEFTDQEKIALLLGYNEHNWKQYMLNYFTATNIVYRFSRTLVKKYEEEITKPVSEFLSIDLDDDFSIKDNILFAKKEKRYTVSEMMRVFYYRGLHGARFHQKLRAAIIESTLDVEEFEEYEISSSVFFREIMRLPHNVGETLSVMNGLGVLGAFLPEFRELVGFFQPGVYHCYTADEHTLIAIKNLEKLSGQNSTLGSLYDSLKYKDVLFMATLLHDIAKPKSISGHEIIGVEISEMVMSHLGYGYEATEMVQFLVKNHLMMEQVAFRRNLNDAETLDNFTALFPSRKALDLLYLLTYADLSAVSPVVWTNWKGELLEELYRKTASMLDEKLSGEELLYEDTLATITDPKIANNQAVQSHIESIDDVGYLNLYSKEEINEHVREIESTSDVSVFFKKDNEFTNITVITEDTESLLSRLCGVLAINDLNIHDAKIFTRKDGIVIDNFNVTLFRSEKDVDEAKYEKIRESITAAIRHELELKHEFEKVKSKWWRIENKFFKRKSKIKINFESYDKYSIIDIYSPDRLGLLYQITSKMYELGLVIYFAKIATQSDDVVDAFYVLDRNGNKIIESDYELITLELTNAIEELL</sequence>
<feature type="domain" description="HD" evidence="8">
    <location>
        <begin position="439"/>
        <end position="544"/>
    </location>
</feature>